<feature type="region of interest" description="Disordered" evidence="1">
    <location>
        <begin position="1"/>
        <end position="83"/>
    </location>
</feature>
<feature type="compositionally biased region" description="Basic and acidic residues" evidence="1">
    <location>
        <begin position="55"/>
        <end position="67"/>
    </location>
</feature>
<sequence length="253" mass="27731">MPDEIAVAEKNSAQATDQALVSEKESTSKPQTYTEATQKKAISDALAEQGRKHKEALEPIAKERDTFKSQAEQATKDAKDAIDAHEATKGRIADLEADLEQAIGEDADLLDIKKLKTDLRAERDKSRQEARDERGAIAELKKTAEAERLEWAGTVAEAQAFKLDGELARVVDEYEGDVTTNFTKLKAACDKAGIKTKEGAEAIAETFLVKKAEEPDVLNDSGANSGGKDFLSNLPMKERMEELNKRVLAKQKV</sequence>
<proteinExistence type="predicted"/>
<evidence type="ECO:0000313" key="2">
    <source>
        <dbReference type="EMBL" id="KKN65902.1"/>
    </source>
</evidence>
<comment type="caution">
    <text evidence="2">The sequence shown here is derived from an EMBL/GenBank/DDBJ whole genome shotgun (WGS) entry which is preliminary data.</text>
</comment>
<accession>A0A0F9STF8</accession>
<feature type="compositionally biased region" description="Basic and acidic residues" evidence="1">
    <location>
        <begin position="74"/>
        <end position="83"/>
    </location>
</feature>
<dbReference type="EMBL" id="LAZR01000514">
    <property type="protein sequence ID" value="KKN65902.1"/>
    <property type="molecule type" value="Genomic_DNA"/>
</dbReference>
<evidence type="ECO:0000256" key="1">
    <source>
        <dbReference type="SAM" id="MobiDB-lite"/>
    </source>
</evidence>
<name>A0A0F9STF8_9ZZZZ</name>
<gene>
    <name evidence="2" type="ORF">LCGC14_0477190</name>
</gene>
<protein>
    <submittedName>
        <fullName evidence="2">Uncharacterized protein</fullName>
    </submittedName>
</protein>
<organism evidence="2">
    <name type="scientific">marine sediment metagenome</name>
    <dbReference type="NCBI Taxonomy" id="412755"/>
    <lineage>
        <taxon>unclassified sequences</taxon>
        <taxon>metagenomes</taxon>
        <taxon>ecological metagenomes</taxon>
    </lineage>
</organism>
<dbReference type="AlphaFoldDB" id="A0A0F9STF8"/>
<reference evidence="2" key="1">
    <citation type="journal article" date="2015" name="Nature">
        <title>Complex archaea that bridge the gap between prokaryotes and eukaryotes.</title>
        <authorList>
            <person name="Spang A."/>
            <person name="Saw J.H."/>
            <person name="Jorgensen S.L."/>
            <person name="Zaremba-Niedzwiedzka K."/>
            <person name="Martijn J."/>
            <person name="Lind A.E."/>
            <person name="van Eijk R."/>
            <person name="Schleper C."/>
            <person name="Guy L."/>
            <person name="Ettema T.J."/>
        </authorList>
    </citation>
    <scope>NUCLEOTIDE SEQUENCE</scope>
</reference>